<proteinExistence type="predicted"/>
<keyword evidence="2" id="KW-1185">Reference proteome</keyword>
<organism evidence="1 2">
    <name type="scientific">Iningainema tapete BLCC-T55</name>
    <dbReference type="NCBI Taxonomy" id="2748662"/>
    <lineage>
        <taxon>Bacteria</taxon>
        <taxon>Bacillati</taxon>
        <taxon>Cyanobacteriota</taxon>
        <taxon>Cyanophyceae</taxon>
        <taxon>Nostocales</taxon>
        <taxon>Scytonemataceae</taxon>
        <taxon>Iningainema tapete</taxon>
    </lineage>
</organism>
<evidence type="ECO:0000313" key="2">
    <source>
        <dbReference type="Proteomes" id="UP000629098"/>
    </source>
</evidence>
<dbReference type="EMBL" id="JACXAE010000098">
    <property type="protein sequence ID" value="MBD2776555.1"/>
    <property type="molecule type" value="Genomic_DNA"/>
</dbReference>
<gene>
    <name evidence="1" type="ORF">ICL16_32010</name>
</gene>
<dbReference type="AlphaFoldDB" id="A0A8J6XGV2"/>
<accession>A0A8J6XGV2</accession>
<dbReference type="Proteomes" id="UP000629098">
    <property type="component" value="Unassembled WGS sequence"/>
</dbReference>
<reference evidence="1" key="1">
    <citation type="submission" date="2020-09" db="EMBL/GenBank/DDBJ databases">
        <title>Iningainema tapete sp. nov. (Scytonemataceae, Cyanobacteria) from greenhouses in central Florida (USA) produces two types of nodularin with biosynthetic potential for microcystin-LR and anabaenopeptins.</title>
        <authorList>
            <person name="Berthold D.E."/>
            <person name="Lefler F.W."/>
            <person name="Huang I.-S."/>
            <person name="Abdulla H."/>
            <person name="Zimba P.V."/>
            <person name="Laughinghouse H.D. IV."/>
        </authorList>
    </citation>
    <scope>NUCLEOTIDE SEQUENCE</scope>
    <source>
        <strain evidence="1">BLCCT55</strain>
    </source>
</reference>
<comment type="caution">
    <text evidence="1">The sequence shown here is derived from an EMBL/GenBank/DDBJ whole genome shotgun (WGS) entry which is preliminary data.</text>
</comment>
<sequence length="49" mass="5445">MLGGITNQRHLFSAIYDDKATFFPEDAAAGDYFDEFNSLVLKLVSTSNN</sequence>
<evidence type="ECO:0000313" key="1">
    <source>
        <dbReference type="EMBL" id="MBD2776555.1"/>
    </source>
</evidence>
<name>A0A8J6XGV2_9CYAN</name>
<protein>
    <submittedName>
        <fullName evidence="1">Uncharacterized protein</fullName>
    </submittedName>
</protein>
<dbReference type="RefSeq" id="WP_190835630.1">
    <property type="nucleotide sequence ID" value="NZ_CAWPPI010000098.1"/>
</dbReference>